<proteinExistence type="predicted"/>
<dbReference type="Proteomes" id="UP000578686">
    <property type="component" value="Unassembled WGS sequence"/>
</dbReference>
<feature type="transmembrane region" description="Helical" evidence="2">
    <location>
        <begin position="330"/>
        <end position="348"/>
    </location>
</feature>
<dbReference type="AlphaFoldDB" id="A0A7X6I0F2"/>
<sequence length="414" mass="42672">MRSQPRSPADPPAHCGRLRRAVPGLLLPAAVCLSLTAPLAAAPAAAASAAPAAARSQGGEARVTWGVVPANEEGADERVSIRAELEPGEEYRDFVEVTNFSERPVVFALTASDGVVVETGEFDLLPESEEPVGSGAWITIDDEVALEAGSSAVVPFTLRVPDDALPGDHPGGIAVSVRTAGEDDQGNEIALDARVGVRVHLRVAGELAPAVEIADLTAEYRHSWNPFRPGTVEVSWTVANTGNVRLGSAQEVTVTGPFGIGTGATGERAAEQREVLPGQRSREESLTTEAWPLGRLTAEVVGEQGTVGEDVVEAALSEARAEARFLAVPWVHLALLGVLVLLGGGWWWRRRARGRRLAAALAAARAEGAASAGDTRAQEREPGAGGASSGAGSGATGDGTGADTAPATVEPSAR</sequence>
<protein>
    <submittedName>
        <fullName evidence="3">DUF916 domain-containing protein</fullName>
    </submittedName>
</protein>
<accession>A0A7X6I0F2</accession>
<evidence type="ECO:0000313" key="4">
    <source>
        <dbReference type="Proteomes" id="UP000578686"/>
    </source>
</evidence>
<keyword evidence="2" id="KW-0812">Transmembrane</keyword>
<comment type="caution">
    <text evidence="3">The sequence shown here is derived from an EMBL/GenBank/DDBJ whole genome shotgun (WGS) entry which is preliminary data.</text>
</comment>
<reference evidence="3 4" key="1">
    <citation type="submission" date="2020-03" db="EMBL/GenBank/DDBJ databases">
        <title>Draft genome of Streptomyces sp. ventii, isolated from the Axial Seamount in the Pacific Ocean, and resequencing of the two type strains Streptomyces lonarensis strain NCL 716 and Streptomyces bohaiensis strain 11A07.</title>
        <authorList>
            <person name="Loughran R.M."/>
            <person name="Pfannmuller K.M."/>
            <person name="Wasson B.J."/>
            <person name="Deadmond M.C."/>
            <person name="Paddock B.E."/>
            <person name="Koyack M.J."/>
            <person name="Gallegos D.A."/>
            <person name="Mitchell E.A."/>
            <person name="Ushijima B."/>
            <person name="Saw J.H."/>
            <person name="Mcphail K.L."/>
            <person name="Videau P."/>
        </authorList>
    </citation>
    <scope>NUCLEOTIDE SEQUENCE [LARGE SCALE GENOMIC DNA]</scope>
    <source>
        <strain evidence="3 4">NCL716</strain>
    </source>
</reference>
<organism evidence="3 4">
    <name type="scientific">Streptomyces lonarensis</name>
    <dbReference type="NCBI Taxonomy" id="700599"/>
    <lineage>
        <taxon>Bacteria</taxon>
        <taxon>Bacillati</taxon>
        <taxon>Actinomycetota</taxon>
        <taxon>Actinomycetes</taxon>
        <taxon>Kitasatosporales</taxon>
        <taxon>Streptomycetaceae</taxon>
        <taxon>Streptomyces</taxon>
    </lineage>
</organism>
<evidence type="ECO:0000256" key="1">
    <source>
        <dbReference type="SAM" id="MobiDB-lite"/>
    </source>
</evidence>
<feature type="compositionally biased region" description="Basic and acidic residues" evidence="1">
    <location>
        <begin position="268"/>
        <end position="285"/>
    </location>
</feature>
<dbReference type="EMBL" id="JAAVJD010000160">
    <property type="protein sequence ID" value="NJQ07440.1"/>
    <property type="molecule type" value="Genomic_DNA"/>
</dbReference>
<name>A0A7X6I0F2_9ACTN</name>
<keyword evidence="2" id="KW-1133">Transmembrane helix</keyword>
<dbReference type="RefSeq" id="WP_167972433.1">
    <property type="nucleotide sequence ID" value="NZ_JAAVJD010000160.1"/>
</dbReference>
<evidence type="ECO:0000313" key="3">
    <source>
        <dbReference type="EMBL" id="NJQ07440.1"/>
    </source>
</evidence>
<feature type="region of interest" description="Disordered" evidence="1">
    <location>
        <begin position="368"/>
        <end position="414"/>
    </location>
</feature>
<feature type="region of interest" description="Disordered" evidence="1">
    <location>
        <begin position="257"/>
        <end position="286"/>
    </location>
</feature>
<feature type="compositionally biased region" description="Gly residues" evidence="1">
    <location>
        <begin position="383"/>
        <end position="400"/>
    </location>
</feature>
<keyword evidence="2" id="KW-0472">Membrane</keyword>
<gene>
    <name evidence="3" type="ORF">HCN56_18070</name>
</gene>
<keyword evidence="4" id="KW-1185">Reference proteome</keyword>
<evidence type="ECO:0000256" key="2">
    <source>
        <dbReference type="SAM" id="Phobius"/>
    </source>
</evidence>